<evidence type="ECO:0000259" key="8">
    <source>
        <dbReference type="Pfam" id="PF07992"/>
    </source>
</evidence>
<feature type="domain" description="Pyridine nucleotide-disulphide oxidoreductase dimerisation" evidence="7">
    <location>
        <begin position="337"/>
        <end position="437"/>
    </location>
</feature>
<keyword evidence="5 9" id="KW-0560">Oxidoreductase</keyword>
<evidence type="ECO:0000313" key="9">
    <source>
        <dbReference type="EMBL" id="KFI84854.1"/>
    </source>
</evidence>
<dbReference type="PANTHER" id="PTHR43429:SF1">
    <property type="entry name" value="NAD(P)H SULFUR OXIDOREDUCTASE (COA-DEPENDENT)"/>
    <property type="match status" value="1"/>
</dbReference>
<keyword evidence="10" id="KW-1185">Reference proteome</keyword>
<evidence type="ECO:0000256" key="5">
    <source>
        <dbReference type="ARBA" id="ARBA00023002"/>
    </source>
</evidence>
<keyword evidence="4" id="KW-0274">FAD</keyword>
<dbReference type="OrthoDB" id="9802028at2"/>
<evidence type="ECO:0000256" key="1">
    <source>
        <dbReference type="ARBA" id="ARBA00001974"/>
    </source>
</evidence>
<evidence type="ECO:0000256" key="4">
    <source>
        <dbReference type="ARBA" id="ARBA00022827"/>
    </source>
</evidence>
<dbReference type="InterPro" id="IPR036188">
    <property type="entry name" value="FAD/NAD-bd_sf"/>
</dbReference>
<organism evidence="9 10">
    <name type="scientific">Bifidobacterium psychraerophilum</name>
    <dbReference type="NCBI Taxonomy" id="218140"/>
    <lineage>
        <taxon>Bacteria</taxon>
        <taxon>Bacillati</taxon>
        <taxon>Actinomycetota</taxon>
        <taxon>Actinomycetes</taxon>
        <taxon>Bifidobacteriales</taxon>
        <taxon>Bifidobacteriaceae</taxon>
        <taxon>Bifidobacterium</taxon>
    </lineage>
</organism>
<keyword evidence="9" id="KW-0575">Peroxidase</keyword>
<evidence type="ECO:0000256" key="2">
    <source>
        <dbReference type="ARBA" id="ARBA00009130"/>
    </source>
</evidence>
<evidence type="ECO:0000256" key="6">
    <source>
        <dbReference type="ARBA" id="ARBA00023284"/>
    </source>
</evidence>
<accession>A0A087CNK4</accession>
<dbReference type="GeneID" id="98299279"/>
<dbReference type="SUPFAM" id="SSF55424">
    <property type="entry name" value="FAD/NAD-linked reductases, dimerisation (C-terminal) domain"/>
    <property type="match status" value="1"/>
</dbReference>
<evidence type="ECO:0000313" key="10">
    <source>
        <dbReference type="Proteomes" id="UP000029050"/>
    </source>
</evidence>
<dbReference type="eggNOG" id="COG0446">
    <property type="taxonomic scope" value="Bacteria"/>
</dbReference>
<dbReference type="Pfam" id="PF02852">
    <property type="entry name" value="Pyr_redox_dim"/>
    <property type="match status" value="1"/>
</dbReference>
<keyword evidence="6" id="KW-0676">Redox-active center</keyword>
<dbReference type="PANTHER" id="PTHR43429">
    <property type="entry name" value="PYRIDINE NUCLEOTIDE-DISULFIDE OXIDOREDUCTASE DOMAIN-CONTAINING"/>
    <property type="match status" value="1"/>
</dbReference>
<comment type="similarity">
    <text evidence="2">Belongs to the class-III pyridine nucleotide-disulfide oxidoreductase family.</text>
</comment>
<dbReference type="PRINTS" id="PR00368">
    <property type="entry name" value="FADPNR"/>
</dbReference>
<name>A0A087CNK4_9BIFI</name>
<dbReference type="RefSeq" id="WP_033498348.1">
    <property type="nucleotide sequence ID" value="NZ_BAABVZ010000004.1"/>
</dbReference>
<dbReference type="InterPro" id="IPR016156">
    <property type="entry name" value="FAD/NAD-linked_Rdtase_dimer_sf"/>
</dbReference>
<evidence type="ECO:0000259" key="7">
    <source>
        <dbReference type="Pfam" id="PF02852"/>
    </source>
</evidence>
<dbReference type="STRING" id="218140.BPSY_0040"/>
<dbReference type="AlphaFoldDB" id="A0A087CNK4"/>
<proteinExistence type="inferred from homology"/>
<keyword evidence="3" id="KW-0285">Flavoprotein</keyword>
<gene>
    <name evidence="9" type="ORF">BPSY_0040</name>
</gene>
<dbReference type="Gene3D" id="3.30.390.30">
    <property type="match status" value="1"/>
</dbReference>
<dbReference type="GO" id="GO:0016692">
    <property type="term" value="F:NADH peroxidase activity"/>
    <property type="evidence" value="ECO:0007669"/>
    <property type="project" value="UniProtKB-EC"/>
</dbReference>
<dbReference type="InterPro" id="IPR004099">
    <property type="entry name" value="Pyr_nucl-diS_OxRdtase_dimer"/>
</dbReference>
<feature type="domain" description="FAD/NAD(P)-binding" evidence="8">
    <location>
        <begin position="6"/>
        <end position="311"/>
    </location>
</feature>
<comment type="cofactor">
    <cofactor evidence="1">
        <name>FAD</name>
        <dbReference type="ChEBI" id="CHEBI:57692"/>
    </cofactor>
</comment>
<dbReference type="EMBL" id="JGZI01000001">
    <property type="protein sequence ID" value="KFI84854.1"/>
    <property type="molecule type" value="Genomic_DNA"/>
</dbReference>
<dbReference type="Gene3D" id="3.50.50.60">
    <property type="entry name" value="FAD/NAD(P)-binding domain"/>
    <property type="match status" value="2"/>
</dbReference>
<comment type="caution">
    <text evidence="9">The sequence shown here is derived from an EMBL/GenBank/DDBJ whole genome shotgun (WGS) entry which is preliminary data.</text>
</comment>
<dbReference type="Pfam" id="PF07992">
    <property type="entry name" value="Pyr_redox_2"/>
    <property type="match status" value="1"/>
</dbReference>
<reference evidence="9 10" key="1">
    <citation type="submission" date="2014-03" db="EMBL/GenBank/DDBJ databases">
        <title>Genomics of Bifidobacteria.</title>
        <authorList>
            <person name="Ventura M."/>
            <person name="Milani C."/>
            <person name="Lugli G.A."/>
        </authorList>
    </citation>
    <scope>NUCLEOTIDE SEQUENCE [LARGE SCALE GENOMIC DNA]</scope>
    <source>
        <strain evidence="9 10">LMG 21775</strain>
    </source>
</reference>
<evidence type="ECO:0000256" key="3">
    <source>
        <dbReference type="ARBA" id="ARBA00022630"/>
    </source>
</evidence>
<dbReference type="SUPFAM" id="SSF51905">
    <property type="entry name" value="FAD/NAD(P)-binding domain"/>
    <property type="match status" value="1"/>
</dbReference>
<dbReference type="InterPro" id="IPR050260">
    <property type="entry name" value="FAD-bd_OxRdtase"/>
</dbReference>
<dbReference type="PRINTS" id="PR00411">
    <property type="entry name" value="PNDRDTASEI"/>
</dbReference>
<dbReference type="InterPro" id="IPR023753">
    <property type="entry name" value="FAD/NAD-binding_dom"/>
</dbReference>
<dbReference type="EC" id="1.11.1.1" evidence="9"/>
<sequence length="459" mass="49461">MSDQKKIIVVGSSHGGYEAVQQILLDAPETDIQWYEKGGFLSFLSCGMQLYLEGAVKDVNSVRYATVEGESAKGVHVFVRQEITSIDAQRHTVHVVDHENGEEREESYDKLILSPGAVPAEIPVEGRELENIYAMRGRDWAIKLKAATVNPDIKDVVVIGAGYIGIEAAEVFAKAGKKVTIVDIADRILPLYLDAEFTDVLTATLEDHDVSVAAGESVQRFEGKDGKVSAVVTDKGTYAADLVVESAGIRANTAWLSDVVKLGDHGLIEIDDFQATSAPDIYAVGDATLIGFAPTGGYAHIALATNARRQGRIAARNALGEHIAFPGVSGSSALSIYDYKFASTGIKESNAASYGVETKSVLVKDTYRPPFVPDDEGNAEVLFKLTFAADDGRVLGAQIMSTQDTTANINAISLAIQQHVTVDQLEYADFFFQPGFDRPWNIINVAAQQASRELAASKK</sequence>
<dbReference type="Proteomes" id="UP000029050">
    <property type="component" value="Unassembled WGS sequence"/>
</dbReference>
<protein>
    <submittedName>
        <fullName evidence="9">NADH peroxidase</fullName>
        <ecNumber evidence="9">1.11.1.1</ecNumber>
    </submittedName>
</protein>